<dbReference type="OrthoDB" id="9851445at2"/>
<gene>
    <name evidence="2" type="ORF">CC117_18745</name>
</gene>
<comment type="caution">
    <text evidence="2">The sequence shown here is derived from an EMBL/GenBank/DDBJ whole genome shotgun (WGS) entry which is preliminary data.</text>
</comment>
<dbReference type="Proteomes" id="UP000179627">
    <property type="component" value="Unassembled WGS sequence"/>
</dbReference>
<keyword evidence="3" id="KW-1185">Reference proteome</keyword>
<name>A0A1S1QUX5_9ACTN</name>
<feature type="region of interest" description="Disordered" evidence="1">
    <location>
        <begin position="135"/>
        <end position="160"/>
    </location>
</feature>
<feature type="region of interest" description="Disordered" evidence="1">
    <location>
        <begin position="196"/>
        <end position="215"/>
    </location>
</feature>
<sequence>MAPARALAARAGTGRDGAVRVAAALPAAARAVPGRDVVVVAREVVVRDAAVPPAVLRAVERAPAPAAAVLSPGAEDDTPDFPVVPAACPGPERVARAARGVAPPERALPRAVPAPEPVLARPETARDAPAAVPSAREAAFARPGTASPVPDSAFPAPAETPSRRLGEALPGESGACASAPVRVPSPWAVPLGAVSEPAVSPGAPGADRSSRVPGSGAPPVWAGGVVAGAVTDEVVPELLARAPTAPAPFLDVLVSDELVAMGPFPPSRAVQQRTHHRSLSPSVYHS</sequence>
<evidence type="ECO:0000256" key="1">
    <source>
        <dbReference type="SAM" id="MobiDB-lite"/>
    </source>
</evidence>
<protein>
    <submittedName>
        <fullName evidence="2">Uncharacterized protein</fullName>
    </submittedName>
</protein>
<evidence type="ECO:0000313" key="2">
    <source>
        <dbReference type="EMBL" id="OHV36214.1"/>
    </source>
</evidence>
<evidence type="ECO:0000313" key="3">
    <source>
        <dbReference type="Proteomes" id="UP000179627"/>
    </source>
</evidence>
<dbReference type="AlphaFoldDB" id="A0A1S1QUX5"/>
<accession>A0A1S1QUX5</accession>
<organism evidence="2 3">
    <name type="scientific">Parafrankia colletiae</name>
    <dbReference type="NCBI Taxonomy" id="573497"/>
    <lineage>
        <taxon>Bacteria</taxon>
        <taxon>Bacillati</taxon>
        <taxon>Actinomycetota</taxon>
        <taxon>Actinomycetes</taxon>
        <taxon>Frankiales</taxon>
        <taxon>Frankiaceae</taxon>
        <taxon>Parafrankia</taxon>
    </lineage>
</organism>
<dbReference type="RefSeq" id="WP_071085173.1">
    <property type="nucleotide sequence ID" value="NZ_MBLM01000118.1"/>
</dbReference>
<dbReference type="EMBL" id="MBLM01000118">
    <property type="protein sequence ID" value="OHV36214.1"/>
    <property type="molecule type" value="Genomic_DNA"/>
</dbReference>
<proteinExistence type="predicted"/>
<feature type="region of interest" description="Disordered" evidence="1">
    <location>
        <begin position="264"/>
        <end position="286"/>
    </location>
</feature>
<reference evidence="3" key="1">
    <citation type="submission" date="2016-07" db="EMBL/GenBank/DDBJ databases">
        <title>Sequence Frankia sp. strain CcI1.17.</title>
        <authorList>
            <person name="Ghodhbane-Gtari F."/>
            <person name="Swanson E."/>
            <person name="Gueddou A."/>
            <person name="Morris K."/>
            <person name="Hezbri K."/>
            <person name="Ktari A."/>
            <person name="Nouioui I."/>
            <person name="Abebe-Akele F."/>
            <person name="Simpson S."/>
            <person name="Thomas K."/>
            <person name="Gtari M."/>
            <person name="Tisa L.S."/>
            <person name="Hurst S."/>
        </authorList>
    </citation>
    <scope>NUCLEOTIDE SEQUENCE [LARGE SCALE GENOMIC DNA]</scope>
    <source>
        <strain evidence="3">Cc1.17</strain>
    </source>
</reference>